<organism evidence="5">
    <name type="scientific">Prunus dulcis</name>
    <name type="common">Almond</name>
    <name type="synonym">Amygdalus dulcis</name>
    <dbReference type="NCBI Taxonomy" id="3755"/>
    <lineage>
        <taxon>Eukaryota</taxon>
        <taxon>Viridiplantae</taxon>
        <taxon>Streptophyta</taxon>
        <taxon>Embryophyta</taxon>
        <taxon>Tracheophyta</taxon>
        <taxon>Spermatophyta</taxon>
        <taxon>Magnoliopsida</taxon>
        <taxon>eudicotyledons</taxon>
        <taxon>Gunneridae</taxon>
        <taxon>Pentapetalae</taxon>
        <taxon>rosids</taxon>
        <taxon>fabids</taxon>
        <taxon>Rosales</taxon>
        <taxon>Rosaceae</taxon>
        <taxon>Amygdaloideae</taxon>
        <taxon>Amygdaleae</taxon>
        <taxon>Prunus</taxon>
    </lineage>
</organism>
<accession>A0A4Y1QPV4</accession>
<evidence type="ECO:0000313" key="5">
    <source>
        <dbReference type="EMBL" id="BBG93837.1"/>
    </source>
</evidence>
<protein>
    <recommendedName>
        <fullName evidence="4">Disease resistance N-terminal domain-containing protein</fullName>
    </recommendedName>
</protein>
<proteinExistence type="predicted"/>
<keyword evidence="3" id="KW-0611">Plant defense</keyword>
<gene>
    <name evidence="5" type="ORF">Prudu_001967</name>
</gene>
<dbReference type="EMBL" id="AP019297">
    <property type="protein sequence ID" value="BBG93837.1"/>
    <property type="molecule type" value="Genomic_DNA"/>
</dbReference>
<evidence type="ECO:0000256" key="3">
    <source>
        <dbReference type="ARBA" id="ARBA00022821"/>
    </source>
</evidence>
<evidence type="ECO:0000259" key="4">
    <source>
        <dbReference type="Pfam" id="PF18052"/>
    </source>
</evidence>
<dbReference type="AlphaFoldDB" id="A0A4Y1QPV4"/>
<name>A0A4Y1QPV4_PRUDU</name>
<evidence type="ECO:0000256" key="1">
    <source>
        <dbReference type="ARBA" id="ARBA00022737"/>
    </source>
</evidence>
<dbReference type="InterPro" id="IPR041118">
    <property type="entry name" value="Rx_N"/>
</dbReference>
<dbReference type="Gene3D" id="1.20.5.4130">
    <property type="match status" value="1"/>
</dbReference>
<dbReference type="Pfam" id="PF18052">
    <property type="entry name" value="Rx_N"/>
    <property type="match status" value="1"/>
</dbReference>
<sequence length="117" mass="13358">MITVFYSAYFRGRTAEGRDIKNIVGSVALATQFSLHFHRCRQAQAQAPKETMVEAVVSFVVQRVRRLIVQEAKFLYRVDNQIESVQTKLQLIQGFLKDTNIRQRDDATVRVVVAKSG</sequence>
<keyword evidence="1" id="KW-0677">Repeat</keyword>
<keyword evidence="2" id="KW-0547">Nucleotide-binding</keyword>
<feature type="domain" description="Disease resistance N-terminal" evidence="4">
    <location>
        <begin position="56"/>
        <end position="114"/>
    </location>
</feature>
<dbReference type="GO" id="GO:0006952">
    <property type="term" value="P:defense response"/>
    <property type="evidence" value="ECO:0007669"/>
    <property type="project" value="UniProtKB-KW"/>
</dbReference>
<dbReference type="GO" id="GO:0000166">
    <property type="term" value="F:nucleotide binding"/>
    <property type="evidence" value="ECO:0007669"/>
    <property type="project" value="UniProtKB-KW"/>
</dbReference>
<evidence type="ECO:0000256" key="2">
    <source>
        <dbReference type="ARBA" id="ARBA00022741"/>
    </source>
</evidence>
<reference evidence="5" key="1">
    <citation type="journal article" date="2019" name="Science">
        <title>Mutation of a bHLH transcription factor allowed almond domestication.</title>
        <authorList>
            <person name="Sanchez-Perez R."/>
            <person name="Pavan S."/>
            <person name="Mazzeo R."/>
            <person name="Moldovan C."/>
            <person name="Aiese Cigliano R."/>
            <person name="Del Cueto J."/>
            <person name="Ricciardi F."/>
            <person name="Lotti C."/>
            <person name="Ricciardi L."/>
            <person name="Dicenta F."/>
            <person name="Lopez-Marques R.L."/>
            <person name="Lindberg Moller B."/>
        </authorList>
    </citation>
    <scope>NUCLEOTIDE SEQUENCE</scope>
</reference>